<evidence type="ECO:0000313" key="4">
    <source>
        <dbReference type="EMBL" id="KAB1636437.1"/>
    </source>
</evidence>
<dbReference type="SUPFAM" id="SSF46785">
    <property type="entry name" value="Winged helix' DNA-binding domain"/>
    <property type="match status" value="1"/>
</dbReference>
<dbReference type="Proteomes" id="UP000490386">
    <property type="component" value="Unassembled WGS sequence"/>
</dbReference>
<keyword evidence="1" id="KW-0597">Phosphoprotein</keyword>
<dbReference type="OrthoDB" id="7187989at2"/>
<evidence type="ECO:0000256" key="2">
    <source>
        <dbReference type="SAM" id="MobiDB-lite"/>
    </source>
</evidence>
<proteinExistence type="predicted"/>
<dbReference type="InterPro" id="IPR011006">
    <property type="entry name" value="CheY-like_superfamily"/>
</dbReference>
<evidence type="ECO:0000313" key="5">
    <source>
        <dbReference type="Proteomes" id="UP000490386"/>
    </source>
</evidence>
<dbReference type="InterPro" id="IPR036390">
    <property type="entry name" value="WH_DNA-bd_sf"/>
</dbReference>
<dbReference type="InterPro" id="IPR051271">
    <property type="entry name" value="2C-system_Tx_regulators"/>
</dbReference>
<dbReference type="EMBL" id="WBJX01000006">
    <property type="protein sequence ID" value="KAB1636437.1"/>
    <property type="molecule type" value="Genomic_DNA"/>
</dbReference>
<dbReference type="Pfam" id="PF00072">
    <property type="entry name" value="Response_reg"/>
    <property type="match status" value="1"/>
</dbReference>
<reference evidence="4 5" key="1">
    <citation type="submission" date="2019-09" db="EMBL/GenBank/DDBJ databases">
        <title>Phylogeny of genus Pseudoclavibacter and closely related genus.</title>
        <authorList>
            <person name="Li Y."/>
        </authorList>
    </citation>
    <scope>NUCLEOTIDE SEQUENCE [LARGE SCALE GENOMIC DNA]</scope>
    <source>
        <strain evidence="4 5">THG-MD12</strain>
    </source>
</reference>
<organism evidence="4 5">
    <name type="scientific">Pseudoclavibacter terrae</name>
    <dbReference type="NCBI Taxonomy" id="1530195"/>
    <lineage>
        <taxon>Bacteria</taxon>
        <taxon>Bacillati</taxon>
        <taxon>Actinomycetota</taxon>
        <taxon>Actinomycetes</taxon>
        <taxon>Micrococcales</taxon>
        <taxon>Microbacteriaceae</taxon>
        <taxon>Pseudoclavibacter</taxon>
    </lineage>
</organism>
<dbReference type="InterPro" id="IPR001789">
    <property type="entry name" value="Sig_transdc_resp-reg_receiver"/>
</dbReference>
<accession>A0A7J5AYJ4</accession>
<dbReference type="PANTHER" id="PTHR45526:SF1">
    <property type="entry name" value="TRANSCRIPTIONAL REGULATORY PROTEIN DCUR-RELATED"/>
    <property type="match status" value="1"/>
</dbReference>
<dbReference type="Pfam" id="PF20714">
    <property type="entry name" value="HTH_64"/>
    <property type="match status" value="1"/>
</dbReference>
<dbReference type="SMART" id="SM00448">
    <property type="entry name" value="REC"/>
    <property type="match status" value="1"/>
</dbReference>
<feature type="region of interest" description="Disordered" evidence="2">
    <location>
        <begin position="153"/>
        <end position="182"/>
    </location>
</feature>
<dbReference type="AlphaFoldDB" id="A0A7J5AYJ4"/>
<evidence type="ECO:0000256" key="1">
    <source>
        <dbReference type="PROSITE-ProRule" id="PRU00169"/>
    </source>
</evidence>
<dbReference type="InterPro" id="IPR048714">
    <property type="entry name" value="DpiA-like_HTH"/>
</dbReference>
<dbReference type="SUPFAM" id="SSF52172">
    <property type="entry name" value="CheY-like"/>
    <property type="match status" value="1"/>
</dbReference>
<dbReference type="Gene3D" id="3.40.50.2300">
    <property type="match status" value="1"/>
</dbReference>
<feature type="domain" description="Response regulatory" evidence="3">
    <location>
        <begin position="5"/>
        <end position="122"/>
    </location>
</feature>
<name>A0A7J5AYJ4_9MICO</name>
<gene>
    <name evidence="4" type="ORF">F8O03_15935</name>
</gene>
<protein>
    <submittedName>
        <fullName evidence="4">Response regulator</fullName>
    </submittedName>
</protein>
<comment type="caution">
    <text evidence="4">The sequence shown here is derived from an EMBL/GenBank/DDBJ whole genome shotgun (WGS) entry which is preliminary data.</text>
</comment>
<feature type="modified residue" description="4-aspartylphosphate" evidence="1">
    <location>
        <position position="56"/>
    </location>
</feature>
<sequence>MTAIRTLIVDDETAVRRLHERMLAGVDGFEVVATAGSGQEALEVAASTEIDLVLLDVHLPDFSGVEVLRRLRQLLGDSFDAVIISSANDRLSVAQLATASIADYLVKPFSKANFEARLVNYRDTRVAAPKPESTAPQTAPLRQQDIDGLLARRGGPAASADRAGAQGLPSPTTRGRPLPKGLSEPTIKLVLSHLGSEWQSALEVAEACGLSRVTARRYLDHLCGRGLALLEPVYGKRGRPELRYRRAS</sequence>
<dbReference type="PROSITE" id="PS50110">
    <property type="entry name" value="RESPONSE_REGULATORY"/>
    <property type="match status" value="1"/>
</dbReference>
<evidence type="ECO:0000259" key="3">
    <source>
        <dbReference type="PROSITE" id="PS50110"/>
    </source>
</evidence>
<dbReference type="GO" id="GO:0000156">
    <property type="term" value="F:phosphorelay response regulator activity"/>
    <property type="evidence" value="ECO:0007669"/>
    <property type="project" value="TreeGrafter"/>
</dbReference>
<dbReference type="PANTHER" id="PTHR45526">
    <property type="entry name" value="TRANSCRIPTIONAL REGULATORY PROTEIN DPIA"/>
    <property type="match status" value="1"/>
</dbReference>
<dbReference type="RefSeq" id="WP_151424739.1">
    <property type="nucleotide sequence ID" value="NZ_CANKVH010000005.1"/>
</dbReference>
<keyword evidence="5" id="KW-1185">Reference proteome</keyword>